<dbReference type="AlphaFoldDB" id="A0A8H3EVC5"/>
<gene>
    <name evidence="2" type="ORF">HETSPECPRED_000827</name>
</gene>
<evidence type="ECO:0000313" key="2">
    <source>
        <dbReference type="EMBL" id="CAF9912089.1"/>
    </source>
</evidence>
<proteinExistence type="predicted"/>
<feature type="domain" description="Azaphilone pigments biosynthesis cluster protein L N-terminal" evidence="1">
    <location>
        <begin position="3"/>
        <end position="175"/>
    </location>
</feature>
<protein>
    <recommendedName>
        <fullName evidence="1">Azaphilone pigments biosynthesis cluster protein L N-terminal domain-containing protein</fullName>
    </recommendedName>
</protein>
<dbReference type="EMBL" id="CAJPDS010000011">
    <property type="protein sequence ID" value="CAF9912089.1"/>
    <property type="molecule type" value="Genomic_DNA"/>
</dbReference>
<evidence type="ECO:0000313" key="3">
    <source>
        <dbReference type="Proteomes" id="UP000664521"/>
    </source>
</evidence>
<name>A0A8H3EVC5_9LECA</name>
<dbReference type="InterPro" id="IPR031348">
    <property type="entry name" value="PigL_N"/>
</dbReference>
<comment type="caution">
    <text evidence="2">The sequence shown here is derived from an EMBL/GenBank/DDBJ whole genome shotgun (WGS) entry which is preliminary data.</text>
</comment>
<dbReference type="Pfam" id="PF17111">
    <property type="entry name" value="PigL_N"/>
    <property type="match status" value="1"/>
</dbReference>
<evidence type="ECO:0000259" key="1">
    <source>
        <dbReference type="Pfam" id="PF17111"/>
    </source>
</evidence>
<keyword evidence="3" id="KW-1185">Reference proteome</keyword>
<reference evidence="2" key="1">
    <citation type="submission" date="2021-03" db="EMBL/GenBank/DDBJ databases">
        <authorList>
            <person name="Tagirdzhanova G."/>
        </authorList>
    </citation>
    <scope>NUCLEOTIDE SEQUENCE</scope>
</reference>
<organism evidence="2 3">
    <name type="scientific">Heterodermia speciosa</name>
    <dbReference type="NCBI Taxonomy" id="116794"/>
    <lineage>
        <taxon>Eukaryota</taxon>
        <taxon>Fungi</taxon>
        <taxon>Dikarya</taxon>
        <taxon>Ascomycota</taxon>
        <taxon>Pezizomycotina</taxon>
        <taxon>Lecanoromycetes</taxon>
        <taxon>OSLEUM clade</taxon>
        <taxon>Lecanoromycetidae</taxon>
        <taxon>Caliciales</taxon>
        <taxon>Physciaceae</taxon>
        <taxon>Heterodermia</taxon>
    </lineage>
</organism>
<accession>A0A8H3EVC5</accession>
<dbReference type="OrthoDB" id="19923at2759"/>
<sequence length="470" mass="51731">MSDPLSVAAGVVGIITAAAHISSMLTKFTKNIKDAPEQAHVILTDVTDTSRILSHLQVFVLDTGSVSQSRTCLLQIESVVAIVTGCVATFSELQRLLESIRTDEMTVLDRLKWTRDESSIRALGTRLQTHKVSLSLMLGVLNGNTVQEIKTTVEHLDSTVANNYQDILKRVQALEVQHSLGSPQLPLQSELPTSRWSIATVPYQSPASSESPATKRSNRLFNFEFEQDLSGSRVYKNIAFQGSTSSLLSTDEPASRWSTISGLTVADIMSQMSVLNLAITKSELYNPQQYQLKSPRLPPSSRLKAAWSRRRGRDSTLSTTLSLMGASPPVIDFCRCSGASINDTCPKVLYLVLKFYLNYSTLSKSEVFITASYALYVVHGGWEHCFGSDEQPLAVFDELDRGGNSPNFMIKMHATPACGYGEPIKVEPVGVLKKRWIVDKKVFLELFARDPSLLLSTAMICKLPGSPLYS</sequence>
<dbReference type="Proteomes" id="UP000664521">
    <property type="component" value="Unassembled WGS sequence"/>
</dbReference>